<gene>
    <name evidence="1" type="ORF">PS943_05665</name>
</gene>
<organism evidence="1 2">
    <name type="scientific">Pseudomonas fluorescens</name>
    <dbReference type="NCBI Taxonomy" id="294"/>
    <lineage>
        <taxon>Bacteria</taxon>
        <taxon>Pseudomonadati</taxon>
        <taxon>Pseudomonadota</taxon>
        <taxon>Gammaproteobacteria</taxon>
        <taxon>Pseudomonadales</taxon>
        <taxon>Pseudomonadaceae</taxon>
        <taxon>Pseudomonas</taxon>
    </lineage>
</organism>
<protein>
    <submittedName>
        <fullName evidence="1">Uncharacterized protein</fullName>
    </submittedName>
</protein>
<proteinExistence type="predicted"/>
<sequence length="79" mass="9003">MTRSFSHYTDGVGVYLTSKLKIFFGSWEMWCLICRHREQARLPQGLKLTHIFVINTYPCGSRACSGRRSDDEASSLSAK</sequence>
<dbReference type="EMBL" id="CABVJH010000015">
    <property type="protein sequence ID" value="VVQ38211.1"/>
    <property type="molecule type" value="Genomic_DNA"/>
</dbReference>
<name>A0A5E7WTJ3_PSEFL</name>
<reference evidence="1 2" key="1">
    <citation type="submission" date="2019-09" db="EMBL/GenBank/DDBJ databases">
        <authorList>
            <person name="Chandra G."/>
            <person name="Truman W A."/>
        </authorList>
    </citation>
    <scope>NUCLEOTIDE SEQUENCE [LARGE SCALE GENOMIC DNA]</scope>
    <source>
        <strain evidence="1">PS943</strain>
    </source>
</reference>
<accession>A0A5E7WTJ3</accession>
<dbReference type="AlphaFoldDB" id="A0A5E7WTJ3"/>
<evidence type="ECO:0000313" key="2">
    <source>
        <dbReference type="Proteomes" id="UP000325645"/>
    </source>
</evidence>
<evidence type="ECO:0000313" key="1">
    <source>
        <dbReference type="EMBL" id="VVQ38211.1"/>
    </source>
</evidence>
<dbReference type="Proteomes" id="UP000325645">
    <property type="component" value="Unassembled WGS sequence"/>
</dbReference>